<accession>A0AAQ2WW39</accession>
<feature type="transmembrane region" description="Helical" evidence="1">
    <location>
        <begin position="129"/>
        <end position="150"/>
    </location>
</feature>
<keyword evidence="1" id="KW-0472">Membrane</keyword>
<dbReference type="EMBL" id="CP114637">
    <property type="protein sequence ID" value="WAZ90805.1"/>
    <property type="molecule type" value="Genomic_DNA"/>
</dbReference>
<dbReference type="Proteomes" id="UP001164544">
    <property type="component" value="Chromosome"/>
</dbReference>
<organism evidence="2 3">
    <name type="scientific">Borrelia miyamotoi</name>
    <dbReference type="NCBI Taxonomy" id="47466"/>
    <lineage>
        <taxon>Bacteria</taxon>
        <taxon>Pseudomonadati</taxon>
        <taxon>Spirochaetota</taxon>
        <taxon>Spirochaetia</taxon>
        <taxon>Spirochaetales</taxon>
        <taxon>Borreliaceae</taxon>
        <taxon>Borrelia</taxon>
    </lineage>
</organism>
<protein>
    <submittedName>
        <fullName evidence="2">Uncharacterized protein</fullName>
    </submittedName>
</protein>
<dbReference type="AlphaFoldDB" id="A0AAQ2WW39"/>
<proteinExistence type="predicted"/>
<evidence type="ECO:0000313" key="2">
    <source>
        <dbReference type="EMBL" id="WAZ90805.1"/>
    </source>
</evidence>
<dbReference type="RefSeq" id="WP_048901681.1">
    <property type="nucleotide sequence ID" value="NZ_CP010308.1"/>
</dbReference>
<feature type="transmembrane region" description="Helical" evidence="1">
    <location>
        <begin position="21"/>
        <end position="46"/>
    </location>
</feature>
<reference evidence="2" key="1">
    <citation type="submission" date="2022-12" db="EMBL/GenBank/DDBJ databases">
        <title>B. miyamotoi WGS.</title>
        <authorList>
            <person name="Kuleshov K.V."/>
            <person name="Hoornstra D."/>
            <person name="Hovius J.W."/>
            <person name="Platonov A.E."/>
            <person name="Telford S.R. III."/>
        </authorList>
    </citation>
    <scope>NUCLEOTIDE SEQUENCE</scope>
    <source>
        <strain evidence="2">410</strain>
    </source>
</reference>
<evidence type="ECO:0000313" key="3">
    <source>
        <dbReference type="Proteomes" id="UP001164544"/>
    </source>
</evidence>
<sequence length="210" mass="25288">MFSLKRFFNLFFFDFVYDKKLYFDFVISIFLALTVFHIFLGIFGVTDLLAFLFLQGDFLLYFGDLFYLIYVCRMFDHYELIYDLHEDVFYLFLSVSTLDRYLFGLIKFFVDKYLFKIKNYFSDFNKGYYLFNFIFILFAGFIYSYEYFVLKSLGDLNIKACLSILLELISFFCNAILFIIGIFSCCIFIITRVNGDYCLFMKKVIIDFHS</sequence>
<name>A0AAQ2WW39_9SPIR</name>
<feature type="transmembrane region" description="Helical" evidence="1">
    <location>
        <begin position="162"/>
        <end position="190"/>
    </location>
</feature>
<feature type="transmembrane region" description="Helical" evidence="1">
    <location>
        <begin position="58"/>
        <end position="76"/>
    </location>
</feature>
<keyword evidence="1" id="KW-1133">Transmembrane helix</keyword>
<keyword evidence="1" id="KW-0812">Transmembrane</keyword>
<evidence type="ECO:0000256" key="1">
    <source>
        <dbReference type="SAM" id="Phobius"/>
    </source>
</evidence>
<gene>
    <name evidence="2" type="ORF">O5398_01405</name>
</gene>